<dbReference type="Proteomes" id="UP000613452">
    <property type="component" value="Unassembled WGS sequence"/>
</dbReference>
<sequence>MGNHIEYVKNGGMTSKDSYVSPLIMENKIIRKNSYGSMGFGIPIGAEFNDIEKAIRSYDIFSRFEIFLNLTHGYD</sequence>
<name>A0ABD4LCZ7_BACCE</name>
<gene>
    <name evidence="2" type="ORF">JCR31_11630</name>
</gene>
<evidence type="ECO:0000259" key="1">
    <source>
        <dbReference type="Pfam" id="PF18419"/>
    </source>
</evidence>
<reference evidence="2 3" key="1">
    <citation type="submission" date="2020-12" db="EMBL/GenBank/DDBJ databases">
        <title>Genome assembly for a thermostable protease producing Bacillus cereus MAKP1 strain isolated from chicken gut.</title>
        <authorList>
            <person name="Malaviya A."/>
        </authorList>
    </citation>
    <scope>NUCLEOTIDE SEQUENCE [LARGE SCALE GENOMIC DNA]</scope>
    <source>
        <strain evidence="2 3">MAKP1</strain>
    </source>
</reference>
<feature type="domain" description="GshAB ATP-grasp-like" evidence="1">
    <location>
        <begin position="2"/>
        <end position="20"/>
    </location>
</feature>
<dbReference type="AlphaFoldDB" id="A0ABD4LCZ7"/>
<organism evidence="2 3">
    <name type="scientific">Bacillus cereus</name>
    <dbReference type="NCBI Taxonomy" id="1396"/>
    <lineage>
        <taxon>Bacteria</taxon>
        <taxon>Bacillati</taxon>
        <taxon>Bacillota</taxon>
        <taxon>Bacilli</taxon>
        <taxon>Bacillales</taxon>
        <taxon>Bacillaceae</taxon>
        <taxon>Bacillus</taxon>
        <taxon>Bacillus cereus group</taxon>
    </lineage>
</organism>
<evidence type="ECO:0000313" key="3">
    <source>
        <dbReference type="Proteomes" id="UP000613452"/>
    </source>
</evidence>
<dbReference type="Pfam" id="PF18419">
    <property type="entry name" value="ATP-grasp_6"/>
    <property type="match status" value="1"/>
</dbReference>
<protein>
    <submittedName>
        <fullName evidence="2">Glutathione synthetase</fullName>
    </submittedName>
</protein>
<comment type="caution">
    <text evidence="2">The sequence shown here is derived from an EMBL/GenBank/DDBJ whole genome shotgun (WGS) entry which is preliminary data.</text>
</comment>
<evidence type="ECO:0000313" key="2">
    <source>
        <dbReference type="EMBL" id="MBK1608561.1"/>
    </source>
</evidence>
<dbReference type="InterPro" id="IPR040657">
    <property type="entry name" value="GshAB_ATP-grasp"/>
</dbReference>
<accession>A0ABD4LCZ7</accession>
<dbReference type="EMBL" id="JAEFBZ010000001">
    <property type="protein sequence ID" value="MBK1608561.1"/>
    <property type="molecule type" value="Genomic_DNA"/>
</dbReference>
<proteinExistence type="predicted"/>